<comment type="cofactor">
    <cofactor evidence="2">
        <name>Mg(2+)</name>
        <dbReference type="ChEBI" id="CHEBI:18420"/>
    </cofactor>
</comment>
<feature type="domain" description="Malic enzyme NAD-binding" evidence="13">
    <location>
        <begin position="180"/>
        <end position="417"/>
    </location>
</feature>
<dbReference type="GO" id="GO:0004470">
    <property type="term" value="F:malic enzyme activity"/>
    <property type="evidence" value="ECO:0007669"/>
    <property type="project" value="InterPro"/>
</dbReference>
<evidence type="ECO:0000256" key="8">
    <source>
        <dbReference type="ARBA" id="ARBA00023268"/>
    </source>
</evidence>
<evidence type="ECO:0000256" key="10">
    <source>
        <dbReference type="PIRSR" id="PIRSR036684-2"/>
    </source>
</evidence>
<dbReference type="InterPro" id="IPR012301">
    <property type="entry name" value="Malic_N_dom"/>
</dbReference>
<evidence type="ECO:0000313" key="16">
    <source>
        <dbReference type="Proteomes" id="UP000010087"/>
    </source>
</evidence>
<dbReference type="Proteomes" id="UP000010087">
    <property type="component" value="Chromosome 1"/>
</dbReference>
<comment type="similarity">
    <text evidence="4">In the C-terminal section; belongs to the phosphate acetyltransferase and butyryltransferase family.</text>
</comment>
<dbReference type="InterPro" id="IPR045213">
    <property type="entry name" value="Malic_NAD-bd_bact_type"/>
</dbReference>
<dbReference type="InterPro" id="IPR042112">
    <property type="entry name" value="P_AcTrfase_dom2"/>
</dbReference>
<dbReference type="EMBL" id="CP002833">
    <property type="protein sequence ID" value="AFI68054.1"/>
    <property type="molecule type" value="Genomic_DNA"/>
</dbReference>
<dbReference type="PANTHER" id="PTHR43237:SF4">
    <property type="entry name" value="NADP-DEPENDENT MALIC ENZYME"/>
    <property type="match status" value="1"/>
</dbReference>
<keyword evidence="6 10" id="KW-0479">Metal-binding</keyword>
<proteinExistence type="inferred from homology"/>
<gene>
    <name evidence="15" type="ordered locus">BP1026B_I3484</name>
</gene>
<organism evidence="15 16">
    <name type="scientific">Burkholderia pseudomallei (strain 1026b)</name>
    <dbReference type="NCBI Taxonomy" id="884204"/>
    <lineage>
        <taxon>Bacteria</taxon>
        <taxon>Pseudomonadati</taxon>
        <taxon>Pseudomonadota</taxon>
        <taxon>Betaproteobacteria</taxon>
        <taxon>Burkholderiales</taxon>
        <taxon>Burkholderiaceae</taxon>
        <taxon>Burkholderia</taxon>
        <taxon>pseudomallei group</taxon>
    </lineage>
</organism>
<dbReference type="InterPro" id="IPR042113">
    <property type="entry name" value="P_AcTrfase_dom1"/>
</dbReference>
<comment type="cofactor">
    <cofactor evidence="1">
        <name>Mn(2+)</name>
        <dbReference type="ChEBI" id="CHEBI:29035"/>
    </cofactor>
</comment>
<dbReference type="SMART" id="SM00919">
    <property type="entry name" value="Malic_M"/>
    <property type="match status" value="1"/>
</dbReference>
<dbReference type="PRINTS" id="PR00072">
    <property type="entry name" value="MALOXRDTASE"/>
</dbReference>
<evidence type="ECO:0000256" key="12">
    <source>
        <dbReference type="RuleBase" id="RU003427"/>
    </source>
</evidence>
<accession>A0A0H3HP28</accession>
<dbReference type="InterPro" id="IPR051674">
    <property type="entry name" value="Malate_Decarboxylase"/>
</dbReference>
<dbReference type="PATRIC" id="fig|884204.3.peg.3828"/>
<keyword evidence="11" id="KW-0521">NADP</keyword>
<feature type="binding site" evidence="11">
    <location>
        <begin position="93"/>
        <end position="100"/>
    </location>
    <ligand>
        <name>NADP(+)</name>
        <dbReference type="ChEBI" id="CHEBI:58349"/>
    </ligand>
</feature>
<feature type="binding site" evidence="11">
    <location>
        <position position="303"/>
    </location>
    <ligand>
        <name>a divalent metal cation</name>
        <dbReference type="ChEBI" id="CHEBI:60240"/>
    </ligand>
</feature>
<dbReference type="InterPro" id="IPR012302">
    <property type="entry name" value="Malic_NAD-bd"/>
</dbReference>
<dbReference type="Gene3D" id="3.40.50.10380">
    <property type="entry name" value="Malic enzyme, N-terminal domain"/>
    <property type="match status" value="1"/>
</dbReference>
<dbReference type="SUPFAM" id="SSF53223">
    <property type="entry name" value="Aminoacid dehydrogenase-like, N-terminal domain"/>
    <property type="match status" value="1"/>
</dbReference>
<dbReference type="InterPro" id="IPR037062">
    <property type="entry name" value="Malic_N_dom_sf"/>
</dbReference>
<dbReference type="Gene3D" id="3.40.50.720">
    <property type="entry name" value="NAD(P)-binding Rossmann-like Domain"/>
    <property type="match status" value="1"/>
</dbReference>
<dbReference type="Pfam" id="PF03949">
    <property type="entry name" value="Malic_M"/>
    <property type="match status" value="1"/>
</dbReference>
<evidence type="ECO:0000256" key="1">
    <source>
        <dbReference type="ARBA" id="ARBA00001936"/>
    </source>
</evidence>
<evidence type="ECO:0000256" key="3">
    <source>
        <dbReference type="ARBA" id="ARBA00007686"/>
    </source>
</evidence>
<dbReference type="AlphaFoldDB" id="A0A0H3HP28"/>
<name>A0A0H3HP28_BURP2</name>
<feature type="binding site" evidence="11">
    <location>
        <position position="179"/>
    </location>
    <ligand>
        <name>a divalent metal cation</name>
        <dbReference type="ChEBI" id="CHEBI:60240"/>
    </ligand>
</feature>
<evidence type="ECO:0000256" key="11">
    <source>
        <dbReference type="PIRSR" id="PIRSR036684-3"/>
    </source>
</evidence>
<dbReference type="Pfam" id="PF00390">
    <property type="entry name" value="malic"/>
    <property type="match status" value="1"/>
</dbReference>
<keyword evidence="7" id="KW-0560">Oxidoreductase</keyword>
<dbReference type="GO" id="GO:0016616">
    <property type="term" value="F:oxidoreductase activity, acting on the CH-OH group of donors, NAD or NADP as acceptor"/>
    <property type="evidence" value="ECO:0007669"/>
    <property type="project" value="InterPro"/>
</dbReference>
<dbReference type="NCBIfam" id="NF009501">
    <property type="entry name" value="PRK12861.1"/>
    <property type="match status" value="1"/>
</dbReference>
<dbReference type="InterPro" id="IPR046346">
    <property type="entry name" value="Aminoacid_DH-like_N_sf"/>
</dbReference>
<evidence type="ECO:0000256" key="2">
    <source>
        <dbReference type="ARBA" id="ARBA00001946"/>
    </source>
</evidence>
<dbReference type="FunFam" id="3.40.50.720:FF:000095">
    <property type="entry name" value="NADP-dependent malic enzyme"/>
    <property type="match status" value="1"/>
</dbReference>
<evidence type="ECO:0000313" key="15">
    <source>
        <dbReference type="EMBL" id="AFI68054.1"/>
    </source>
</evidence>
<dbReference type="SUPFAM" id="SSF53659">
    <property type="entry name" value="Isocitrate/Isopropylmalate dehydrogenase-like"/>
    <property type="match status" value="1"/>
</dbReference>
<dbReference type="InterPro" id="IPR002505">
    <property type="entry name" value="PTA_PTB"/>
</dbReference>
<evidence type="ECO:0000256" key="5">
    <source>
        <dbReference type="ARBA" id="ARBA00008785"/>
    </source>
</evidence>
<evidence type="ECO:0000259" key="13">
    <source>
        <dbReference type="SMART" id="SM00919"/>
    </source>
</evidence>
<comment type="similarity">
    <text evidence="3">In the N-terminal section; belongs to the malic enzymes family.</text>
</comment>
<protein>
    <submittedName>
        <fullName evidence="15">Malic enzyme</fullName>
    </submittedName>
</protein>
<comment type="similarity">
    <text evidence="5 12">Belongs to the malic enzymes family.</text>
</comment>
<dbReference type="SMART" id="SM01274">
    <property type="entry name" value="malic"/>
    <property type="match status" value="1"/>
</dbReference>
<dbReference type="Gene3D" id="3.40.50.10750">
    <property type="entry name" value="Isocitrate/Isopropylmalate dehydrogenase-like"/>
    <property type="match status" value="1"/>
</dbReference>
<evidence type="ECO:0000259" key="14">
    <source>
        <dbReference type="SMART" id="SM01274"/>
    </source>
</evidence>
<dbReference type="GO" id="GO:0006108">
    <property type="term" value="P:malate metabolic process"/>
    <property type="evidence" value="ECO:0007669"/>
    <property type="project" value="InterPro"/>
</dbReference>
<dbReference type="GO" id="GO:0046872">
    <property type="term" value="F:metal ion binding"/>
    <property type="evidence" value="ECO:0007669"/>
    <property type="project" value="UniProtKB-KW"/>
</dbReference>
<sequence>MLGTESSKITHVSRRSTMDEQLKQSALAYHQNPKPGKISVTPTKPLSNQLDLSLAYSPGVAAACEAIHADPLDAQKYTSRGNLVGVVTNGTAVLGLGNIGPLAAKPVMEGKGCLFKKFAGIDVFDIELAESDPDKLVEAIAMLEPTLGGINLEDIKAPECFYIEQKLRERMKIPVFHDDQHGTAIIASAAILNGLKVVGKDLSSVKLVCSGAGAAAIACLDLLVKLGLSKSNVLVADSKGVIYEGRGNLDPSKQRYAATTGARTLADAIAGADVFLGCSSAGVLKQDMVKTMADRPLILALANPEPEIRPEDAKAVRPDAIVATGRSDYPNQVNNVLCFPFIFRGALDVGATTITEEMKLACVRAIAELAQETDQSEEVAKAYEGHSLEFGPEYLIPKPFDPRLIIKIAPAVAQAAMDSGVATRPIADMDAYREQLGTTVYRTGMVMRPVFATAKTKAARIVFAEGEDERVLRAAQFVLQERIAKPIIVGRPSVVEMRLKKIGSKLVGGVDFEIVNPEDDPRYQQCWQAYHEIGARDGVTPEVAKAALRKFNTLIGAMLVHLGDAHGMICGMIDTYHSHLKFIEQVLGRAKGAEHFAAMNLLMLPGRNLFMCDTYVNEQPSAEQLADMTIQAAAEIERFGITPKAALLSNSNFGSAPSASSRRMAEARKLIVERAPELEVDGEMHGDAALSEVVRKAAFPGTTLTGEANLLIMPNVEAANIAYNLLKMVGGEGVTVGPFLLGAAKPVHILTPAATVRRIINMTAVAAANVQVK</sequence>
<dbReference type="CDD" id="cd05311">
    <property type="entry name" value="NAD_bind_2_malic_enz"/>
    <property type="match status" value="1"/>
</dbReference>
<feature type="active site" description="Proton acceptor" evidence="9">
    <location>
        <position position="111"/>
    </location>
</feature>
<evidence type="ECO:0000256" key="6">
    <source>
        <dbReference type="ARBA" id="ARBA00022723"/>
    </source>
</evidence>
<dbReference type="Gene3D" id="3.40.50.10950">
    <property type="match status" value="1"/>
</dbReference>
<dbReference type="Pfam" id="PF01515">
    <property type="entry name" value="PTA_PTB"/>
    <property type="match status" value="1"/>
</dbReference>
<evidence type="ECO:0000256" key="9">
    <source>
        <dbReference type="PIRSR" id="PIRSR036684-1"/>
    </source>
</evidence>
<dbReference type="GO" id="GO:0051287">
    <property type="term" value="F:NAD binding"/>
    <property type="evidence" value="ECO:0007669"/>
    <property type="project" value="InterPro"/>
</dbReference>
<reference evidence="15 16" key="1">
    <citation type="journal article" date="2012" name="PLoS ONE">
        <title>Evolution of Burkholderia pseudomallei in recurrent melioidosis.</title>
        <authorList>
            <person name="Hayden H.S."/>
            <person name="Lim R."/>
            <person name="Brittnacher M.J."/>
            <person name="Sims E.H."/>
            <person name="Ramage E.R."/>
            <person name="Fong C."/>
            <person name="Wu Z."/>
            <person name="Crist E."/>
            <person name="Chang J."/>
            <person name="Zhou Y."/>
            <person name="Radey M."/>
            <person name="Rohmer L."/>
            <person name="Haugen E."/>
            <person name="Gillett W."/>
            <person name="Wuthiekanun V."/>
            <person name="Peacock S.J."/>
            <person name="Kaul R."/>
            <person name="Miller S.I."/>
            <person name="Manoil C."/>
            <person name="Jacobs M.A."/>
        </authorList>
    </citation>
    <scope>NUCLEOTIDE SEQUENCE [LARGE SCALE GENOMIC DNA]</scope>
    <source>
        <strain evidence="15 16">1026b</strain>
    </source>
</reference>
<feature type="domain" description="Malic enzyme N-terminal" evidence="14">
    <location>
        <begin position="35"/>
        <end position="168"/>
    </location>
</feature>
<keyword evidence="8" id="KW-0511">Multifunctional enzyme</keyword>
<dbReference type="KEGG" id="bpz:BP1026B_I3484"/>
<evidence type="ECO:0000256" key="4">
    <source>
        <dbReference type="ARBA" id="ARBA00008756"/>
    </source>
</evidence>
<dbReference type="InterPro" id="IPR001891">
    <property type="entry name" value="Malic_OxRdtase"/>
</dbReference>
<evidence type="ECO:0000256" key="7">
    <source>
        <dbReference type="ARBA" id="ARBA00023002"/>
    </source>
</evidence>
<dbReference type="InterPro" id="IPR012188">
    <property type="entry name" value="ME_PTA"/>
</dbReference>
<feature type="binding site" evidence="10">
    <location>
        <position position="154"/>
    </location>
    <ligand>
        <name>a divalent metal cation</name>
        <dbReference type="ChEBI" id="CHEBI:60240"/>
    </ligand>
</feature>
<dbReference type="FunFam" id="3.40.50.10380:FF:000003">
    <property type="entry name" value="NADP-dependent malic enzyme"/>
    <property type="match status" value="1"/>
</dbReference>
<feature type="binding site" evidence="10">
    <location>
        <position position="153"/>
    </location>
    <ligand>
        <name>a divalent metal cation</name>
        <dbReference type="ChEBI" id="CHEBI:60240"/>
    </ligand>
</feature>
<dbReference type="GO" id="GO:0016746">
    <property type="term" value="F:acyltransferase activity"/>
    <property type="evidence" value="ECO:0007669"/>
    <property type="project" value="InterPro"/>
</dbReference>
<dbReference type="SUPFAM" id="SSF51735">
    <property type="entry name" value="NAD(P)-binding Rossmann-fold domains"/>
    <property type="match status" value="1"/>
</dbReference>
<dbReference type="InterPro" id="IPR036291">
    <property type="entry name" value="NAD(P)-bd_dom_sf"/>
</dbReference>
<dbReference type="PIRSF" id="PIRSF036684">
    <property type="entry name" value="ME_PTA"/>
    <property type="match status" value="1"/>
</dbReference>
<dbReference type="PANTHER" id="PTHR43237">
    <property type="entry name" value="NADP-DEPENDENT MALIC ENZYME"/>
    <property type="match status" value="1"/>
</dbReference>